<evidence type="ECO:0000313" key="2">
    <source>
        <dbReference type="Proteomes" id="UP001516023"/>
    </source>
</evidence>
<reference evidence="1 2" key="1">
    <citation type="journal article" date="2020" name="G3 (Bethesda)">
        <title>Improved Reference Genome for Cyclotella cryptica CCMP332, a Model for Cell Wall Morphogenesis, Salinity Adaptation, and Lipid Production in Diatoms (Bacillariophyta).</title>
        <authorList>
            <person name="Roberts W.R."/>
            <person name="Downey K.M."/>
            <person name="Ruck E.C."/>
            <person name="Traller J.C."/>
            <person name="Alverson A.J."/>
        </authorList>
    </citation>
    <scope>NUCLEOTIDE SEQUENCE [LARGE SCALE GENOMIC DNA]</scope>
    <source>
        <strain evidence="1 2">CCMP332</strain>
    </source>
</reference>
<sequence length="128" mass="13588">MLSPMDHLGPCLTNPIRTSVISGSIFTALDTLMSGRPLSFRVWGFYCGSLYAYNIVQCPMEVIHGRQSSLHNVVSGGLLGYIGVSRGMLSVPFVDPRFVYSVRHPGLVGALVYGGIGGALATIGGKPM</sequence>
<proteinExistence type="predicted"/>
<keyword evidence="2" id="KW-1185">Reference proteome</keyword>
<organism evidence="1 2">
    <name type="scientific">Cyclotella cryptica</name>
    <dbReference type="NCBI Taxonomy" id="29204"/>
    <lineage>
        <taxon>Eukaryota</taxon>
        <taxon>Sar</taxon>
        <taxon>Stramenopiles</taxon>
        <taxon>Ochrophyta</taxon>
        <taxon>Bacillariophyta</taxon>
        <taxon>Coscinodiscophyceae</taxon>
        <taxon>Thalassiosirophycidae</taxon>
        <taxon>Stephanodiscales</taxon>
        <taxon>Stephanodiscaceae</taxon>
        <taxon>Cyclotella</taxon>
    </lineage>
</organism>
<accession>A0ABD3PM24</accession>
<dbReference type="AlphaFoldDB" id="A0ABD3PM24"/>
<evidence type="ECO:0000313" key="1">
    <source>
        <dbReference type="EMBL" id="KAL3787410.1"/>
    </source>
</evidence>
<name>A0ABD3PM24_9STRA</name>
<dbReference type="EMBL" id="JABMIG020000175">
    <property type="protein sequence ID" value="KAL3787410.1"/>
    <property type="molecule type" value="Genomic_DNA"/>
</dbReference>
<protein>
    <submittedName>
        <fullName evidence="1">Uncharacterized protein</fullName>
    </submittedName>
</protein>
<comment type="caution">
    <text evidence="1">The sequence shown here is derived from an EMBL/GenBank/DDBJ whole genome shotgun (WGS) entry which is preliminary data.</text>
</comment>
<gene>
    <name evidence="1" type="ORF">HJC23_001807</name>
</gene>
<dbReference type="Proteomes" id="UP001516023">
    <property type="component" value="Unassembled WGS sequence"/>
</dbReference>